<evidence type="ECO:0000313" key="3">
    <source>
        <dbReference type="Proteomes" id="UP000190774"/>
    </source>
</evidence>
<protein>
    <submittedName>
        <fullName evidence="2">Uncharacterized protein</fullName>
    </submittedName>
</protein>
<evidence type="ECO:0000313" key="2">
    <source>
        <dbReference type="EMBL" id="SKA94880.1"/>
    </source>
</evidence>
<dbReference type="STRING" id="48467.SAMN02745166_02229"/>
<dbReference type="AlphaFoldDB" id="A0A1T4XZC7"/>
<evidence type="ECO:0000256" key="1">
    <source>
        <dbReference type="SAM" id="MobiDB-lite"/>
    </source>
</evidence>
<accession>A0A1T4XZC7</accession>
<feature type="region of interest" description="Disordered" evidence="1">
    <location>
        <begin position="29"/>
        <end position="50"/>
    </location>
</feature>
<proteinExistence type="predicted"/>
<dbReference type="Proteomes" id="UP000190774">
    <property type="component" value="Unassembled WGS sequence"/>
</dbReference>
<sequence>MSQVQPASKTLMSYTEVRKLFSAGRLKLRRQKAMTGKKVRAQQATMKSRH</sequence>
<gene>
    <name evidence="2" type="ORF">SAMN02745166_02229</name>
</gene>
<feature type="compositionally biased region" description="Basic residues" evidence="1">
    <location>
        <begin position="29"/>
        <end position="40"/>
    </location>
</feature>
<organism evidence="2 3">
    <name type="scientific">Prosthecobacter debontii</name>
    <dbReference type="NCBI Taxonomy" id="48467"/>
    <lineage>
        <taxon>Bacteria</taxon>
        <taxon>Pseudomonadati</taxon>
        <taxon>Verrucomicrobiota</taxon>
        <taxon>Verrucomicrobiia</taxon>
        <taxon>Verrucomicrobiales</taxon>
        <taxon>Verrucomicrobiaceae</taxon>
        <taxon>Prosthecobacter</taxon>
    </lineage>
</organism>
<reference evidence="3" key="1">
    <citation type="submission" date="2017-02" db="EMBL/GenBank/DDBJ databases">
        <authorList>
            <person name="Varghese N."/>
            <person name="Submissions S."/>
        </authorList>
    </citation>
    <scope>NUCLEOTIDE SEQUENCE [LARGE SCALE GENOMIC DNA]</scope>
    <source>
        <strain evidence="3">ATCC 700200</strain>
    </source>
</reference>
<name>A0A1T4XZC7_9BACT</name>
<dbReference type="EMBL" id="FUYE01000006">
    <property type="protein sequence ID" value="SKA94880.1"/>
    <property type="molecule type" value="Genomic_DNA"/>
</dbReference>
<keyword evidence="3" id="KW-1185">Reference proteome</keyword>